<protein>
    <submittedName>
        <fullName evidence="1">Uncharacterized protein</fullName>
    </submittedName>
</protein>
<keyword evidence="2" id="KW-1185">Reference proteome</keyword>
<evidence type="ECO:0000313" key="2">
    <source>
        <dbReference type="Proteomes" id="UP000814140"/>
    </source>
</evidence>
<organism evidence="1 2">
    <name type="scientific">Artomyces pyxidatus</name>
    <dbReference type="NCBI Taxonomy" id="48021"/>
    <lineage>
        <taxon>Eukaryota</taxon>
        <taxon>Fungi</taxon>
        <taxon>Dikarya</taxon>
        <taxon>Basidiomycota</taxon>
        <taxon>Agaricomycotina</taxon>
        <taxon>Agaricomycetes</taxon>
        <taxon>Russulales</taxon>
        <taxon>Auriscalpiaceae</taxon>
        <taxon>Artomyces</taxon>
    </lineage>
</organism>
<proteinExistence type="predicted"/>
<reference evidence="1" key="1">
    <citation type="submission" date="2021-03" db="EMBL/GenBank/DDBJ databases">
        <authorList>
            <consortium name="DOE Joint Genome Institute"/>
            <person name="Ahrendt S."/>
            <person name="Looney B.P."/>
            <person name="Miyauchi S."/>
            <person name="Morin E."/>
            <person name="Drula E."/>
            <person name="Courty P.E."/>
            <person name="Chicoki N."/>
            <person name="Fauchery L."/>
            <person name="Kohler A."/>
            <person name="Kuo A."/>
            <person name="Labutti K."/>
            <person name="Pangilinan J."/>
            <person name="Lipzen A."/>
            <person name="Riley R."/>
            <person name="Andreopoulos W."/>
            <person name="He G."/>
            <person name="Johnson J."/>
            <person name="Barry K.W."/>
            <person name="Grigoriev I.V."/>
            <person name="Nagy L."/>
            <person name="Hibbett D."/>
            <person name="Henrissat B."/>
            <person name="Matheny P.B."/>
            <person name="Labbe J."/>
            <person name="Martin F."/>
        </authorList>
    </citation>
    <scope>NUCLEOTIDE SEQUENCE</scope>
    <source>
        <strain evidence="1">HHB10654</strain>
    </source>
</reference>
<sequence>MPSHTPKPIFILPSRPQHWPSPSQGDVATSSTCSSPDSHPDNLDSEAETDGPSSPETMSTPGSSTLEFETTYTEWSSCREEDERKAQAFADQCKSEFAEIIAILTEDPPTRTWTDPCTRTFESTSTVNATWPQNSLGLYTEDSNLPLGASSEEAPRFMSDEDLIAIIDSKGTILDPDEYRQLMSYGLRF</sequence>
<comment type="caution">
    <text evidence="1">The sequence shown here is derived from an EMBL/GenBank/DDBJ whole genome shotgun (WGS) entry which is preliminary data.</text>
</comment>
<dbReference type="Proteomes" id="UP000814140">
    <property type="component" value="Unassembled WGS sequence"/>
</dbReference>
<reference evidence="1" key="2">
    <citation type="journal article" date="2022" name="New Phytol.">
        <title>Evolutionary transition to the ectomycorrhizal habit in the genomes of a hyperdiverse lineage of mushroom-forming fungi.</title>
        <authorList>
            <person name="Looney B."/>
            <person name="Miyauchi S."/>
            <person name="Morin E."/>
            <person name="Drula E."/>
            <person name="Courty P.E."/>
            <person name="Kohler A."/>
            <person name="Kuo A."/>
            <person name="LaButti K."/>
            <person name="Pangilinan J."/>
            <person name="Lipzen A."/>
            <person name="Riley R."/>
            <person name="Andreopoulos W."/>
            <person name="He G."/>
            <person name="Johnson J."/>
            <person name="Nolan M."/>
            <person name="Tritt A."/>
            <person name="Barry K.W."/>
            <person name="Grigoriev I.V."/>
            <person name="Nagy L.G."/>
            <person name="Hibbett D."/>
            <person name="Henrissat B."/>
            <person name="Matheny P.B."/>
            <person name="Labbe J."/>
            <person name="Martin F.M."/>
        </authorList>
    </citation>
    <scope>NUCLEOTIDE SEQUENCE</scope>
    <source>
        <strain evidence="1">HHB10654</strain>
    </source>
</reference>
<evidence type="ECO:0000313" key="1">
    <source>
        <dbReference type="EMBL" id="KAI0059072.1"/>
    </source>
</evidence>
<dbReference type="EMBL" id="MU277229">
    <property type="protein sequence ID" value="KAI0059072.1"/>
    <property type="molecule type" value="Genomic_DNA"/>
</dbReference>
<accession>A0ACB8SS75</accession>
<gene>
    <name evidence="1" type="ORF">BV25DRAFT_1840553</name>
</gene>
<name>A0ACB8SS75_9AGAM</name>